<dbReference type="Pfam" id="PF00903">
    <property type="entry name" value="Glyoxalase"/>
    <property type="match status" value="1"/>
</dbReference>
<gene>
    <name evidence="2" type="ORF">CR205_03160</name>
</gene>
<dbReference type="InterPro" id="IPR037523">
    <property type="entry name" value="VOC_core"/>
</dbReference>
<evidence type="ECO:0000259" key="1">
    <source>
        <dbReference type="PROSITE" id="PS51819"/>
    </source>
</evidence>
<dbReference type="Proteomes" id="UP000248066">
    <property type="component" value="Unassembled WGS sequence"/>
</dbReference>
<dbReference type="AlphaFoldDB" id="A0A2W0HVB9"/>
<dbReference type="EMBL" id="PDOF01000001">
    <property type="protein sequence ID" value="PYZ97608.1"/>
    <property type="molecule type" value="Genomic_DNA"/>
</dbReference>
<proteinExistence type="predicted"/>
<sequence>MNFLYPNLNESVKFYCDILRFQRPDTLNPHYVSLQSGSVVLGLGLMDGLDNRHPLKAEGTGERRGLGVELVLESDDIEESYNHVLSQGVTPSSPLAKRPWGSTDFRITDPDGYYWRVTST</sequence>
<dbReference type="Gene3D" id="3.10.180.10">
    <property type="entry name" value="2,3-Dihydroxybiphenyl 1,2-Dioxygenase, domain 1"/>
    <property type="match status" value="1"/>
</dbReference>
<protein>
    <submittedName>
        <fullName evidence="2">Glyoxalase</fullName>
    </submittedName>
</protein>
<evidence type="ECO:0000313" key="2">
    <source>
        <dbReference type="EMBL" id="PYZ97608.1"/>
    </source>
</evidence>
<dbReference type="SUPFAM" id="SSF54593">
    <property type="entry name" value="Glyoxalase/Bleomycin resistance protein/Dihydroxybiphenyl dioxygenase"/>
    <property type="match status" value="1"/>
</dbReference>
<organism evidence="2 3">
    <name type="scientific">Alteribacter lacisalsi</name>
    <dbReference type="NCBI Taxonomy" id="2045244"/>
    <lineage>
        <taxon>Bacteria</taxon>
        <taxon>Bacillati</taxon>
        <taxon>Bacillota</taxon>
        <taxon>Bacilli</taxon>
        <taxon>Bacillales</taxon>
        <taxon>Bacillaceae</taxon>
        <taxon>Alteribacter</taxon>
    </lineage>
</organism>
<keyword evidence="3" id="KW-1185">Reference proteome</keyword>
<dbReference type="InterPro" id="IPR004360">
    <property type="entry name" value="Glyas_Fos-R_dOase_dom"/>
</dbReference>
<dbReference type="InterPro" id="IPR029068">
    <property type="entry name" value="Glyas_Bleomycin-R_OHBP_Dase"/>
</dbReference>
<evidence type="ECO:0000313" key="3">
    <source>
        <dbReference type="Proteomes" id="UP000248066"/>
    </source>
</evidence>
<feature type="domain" description="VOC" evidence="1">
    <location>
        <begin position="1"/>
        <end position="120"/>
    </location>
</feature>
<name>A0A2W0HVB9_9BACI</name>
<dbReference type="OrthoDB" id="9795618at2"/>
<reference evidence="2 3" key="1">
    <citation type="submission" date="2017-10" db="EMBL/GenBank/DDBJ databases">
        <title>Bacillus sp. nov., a halophilic bacterium isolated from a Yangshapao Lake.</title>
        <authorList>
            <person name="Wang H."/>
        </authorList>
    </citation>
    <scope>NUCLEOTIDE SEQUENCE [LARGE SCALE GENOMIC DNA]</scope>
    <source>
        <strain evidence="2 3">YSP-3</strain>
    </source>
</reference>
<accession>A0A2W0HVB9</accession>
<dbReference type="RefSeq" id="WP_110516853.1">
    <property type="nucleotide sequence ID" value="NZ_PDOF01000001.1"/>
</dbReference>
<comment type="caution">
    <text evidence="2">The sequence shown here is derived from an EMBL/GenBank/DDBJ whole genome shotgun (WGS) entry which is preliminary data.</text>
</comment>
<dbReference type="PROSITE" id="PS51819">
    <property type="entry name" value="VOC"/>
    <property type="match status" value="1"/>
</dbReference>